<dbReference type="Proteomes" id="UP000199126">
    <property type="component" value="Unassembled WGS sequence"/>
</dbReference>
<accession>A0A1H8W1K2</accession>
<dbReference type="Pfam" id="PF19129">
    <property type="entry name" value="DUF5812"/>
    <property type="match status" value="1"/>
</dbReference>
<dbReference type="OrthoDB" id="203616at2157"/>
<proteinExistence type="predicted"/>
<keyword evidence="2" id="KW-1185">Reference proteome</keyword>
<dbReference type="EMBL" id="FODV01000022">
    <property type="protein sequence ID" value="SEP21529.1"/>
    <property type="molecule type" value="Genomic_DNA"/>
</dbReference>
<organism evidence="1 2">
    <name type="scientific">Halogranum amylolyticum</name>
    <dbReference type="NCBI Taxonomy" id="660520"/>
    <lineage>
        <taxon>Archaea</taxon>
        <taxon>Methanobacteriati</taxon>
        <taxon>Methanobacteriota</taxon>
        <taxon>Stenosarchaea group</taxon>
        <taxon>Halobacteria</taxon>
        <taxon>Halobacteriales</taxon>
        <taxon>Haloferacaceae</taxon>
    </lineage>
</organism>
<name>A0A1H8W1K2_9EURY</name>
<dbReference type="RefSeq" id="WP_089827488.1">
    <property type="nucleotide sequence ID" value="NZ_FODV01000022.1"/>
</dbReference>
<dbReference type="InterPro" id="IPR043850">
    <property type="entry name" value="DUF5812"/>
</dbReference>
<evidence type="ECO:0000313" key="2">
    <source>
        <dbReference type="Proteomes" id="UP000199126"/>
    </source>
</evidence>
<reference evidence="2" key="1">
    <citation type="submission" date="2016-10" db="EMBL/GenBank/DDBJ databases">
        <authorList>
            <person name="Varghese N."/>
            <person name="Submissions S."/>
        </authorList>
    </citation>
    <scope>NUCLEOTIDE SEQUENCE [LARGE SCALE GENOMIC DNA]</scope>
    <source>
        <strain evidence="2">CGMCC 1.10121</strain>
    </source>
</reference>
<protein>
    <submittedName>
        <fullName evidence="1">Uncharacterized protein</fullName>
    </submittedName>
</protein>
<evidence type="ECO:0000313" key="1">
    <source>
        <dbReference type="EMBL" id="SEP21529.1"/>
    </source>
</evidence>
<dbReference type="AlphaFoldDB" id="A0A1H8W1K2"/>
<gene>
    <name evidence="1" type="ORF">SAMN04487948_12219</name>
</gene>
<sequence>MTDEPTEDGRKESTFLVTAADDESAVLRDVHDGQVHTLSTNPGVEVHDAVTGTVAPDPPMNVSWQLIEIERRWTIAIERNDESPTAHVEDLAAAQETGSLHREERAGTGEIHVLTVPEKLTEQAVDDVADDVESTLSRAARLGVNRVEIRWAPGVVSVRYMP</sequence>